<dbReference type="EMBL" id="CP151509">
    <property type="protein sequence ID" value="WZN64198.1"/>
    <property type="molecule type" value="Genomic_DNA"/>
</dbReference>
<reference evidence="2" key="1">
    <citation type="submission" date="2021-01" db="EMBL/GenBank/DDBJ databases">
        <authorList>
            <person name="Corre E."/>
            <person name="Pelletier E."/>
            <person name="Niang G."/>
            <person name="Scheremetjew M."/>
            <person name="Finn R."/>
            <person name="Kale V."/>
            <person name="Holt S."/>
            <person name="Cochrane G."/>
            <person name="Meng A."/>
            <person name="Brown T."/>
            <person name="Cohen L."/>
        </authorList>
    </citation>
    <scope>NUCLEOTIDE SEQUENCE</scope>
    <source>
        <strain evidence="2">RCC1871</strain>
    </source>
</reference>
<evidence type="ECO:0000313" key="2">
    <source>
        <dbReference type="EMBL" id="CAE0190610.1"/>
    </source>
</evidence>
<feature type="transmembrane region" description="Helical" evidence="1">
    <location>
        <begin position="48"/>
        <end position="71"/>
    </location>
</feature>
<dbReference type="EMBL" id="HBHZ01004771">
    <property type="protein sequence ID" value="CAE0190610.1"/>
    <property type="molecule type" value="Transcribed_RNA"/>
</dbReference>
<organism evidence="2">
    <name type="scientific">Chloropicon roscoffensis</name>
    <dbReference type="NCBI Taxonomy" id="1461544"/>
    <lineage>
        <taxon>Eukaryota</taxon>
        <taxon>Viridiplantae</taxon>
        <taxon>Chlorophyta</taxon>
        <taxon>Chloropicophyceae</taxon>
        <taxon>Chloropicales</taxon>
        <taxon>Chloropicaceae</taxon>
        <taxon>Chloropicon</taxon>
    </lineage>
</organism>
<dbReference type="Proteomes" id="UP001472866">
    <property type="component" value="Chromosome 09"/>
</dbReference>
<gene>
    <name evidence="2" type="ORF">CROS1456_LOCUS3700</name>
    <name evidence="3" type="ORF">CROS1456_LOCUS3701</name>
    <name evidence="4" type="ORF">HKI87_09g57520</name>
</gene>
<keyword evidence="1" id="KW-0472">Membrane</keyword>
<evidence type="ECO:0000256" key="1">
    <source>
        <dbReference type="SAM" id="Phobius"/>
    </source>
</evidence>
<evidence type="ECO:0000313" key="4">
    <source>
        <dbReference type="EMBL" id="WZN64198.1"/>
    </source>
</evidence>
<protein>
    <submittedName>
        <fullName evidence="2">Uncharacterized protein</fullName>
    </submittedName>
</protein>
<keyword evidence="5" id="KW-1185">Reference proteome</keyword>
<sequence>MKDETTALEVEALAAEKPTTCVGGYLATWRSGTFDFARSRRGLHHFSVGSYGITAFSAFTLGFAIMSLYSINSVFSFFSTNSAFSLLSLNSFASVLSTNSAFSVLSVSSYASYGCSGEKYKICWGD</sequence>
<feature type="transmembrane region" description="Helical" evidence="1">
    <location>
        <begin position="91"/>
        <end position="111"/>
    </location>
</feature>
<keyword evidence="1" id="KW-1133">Transmembrane helix</keyword>
<reference evidence="4 5" key="2">
    <citation type="submission" date="2024-03" db="EMBL/GenBank/DDBJ databases">
        <title>Complete genome sequence of the green alga Chloropicon roscoffensis RCC1871.</title>
        <authorList>
            <person name="Lemieux C."/>
            <person name="Pombert J.-F."/>
            <person name="Otis C."/>
            <person name="Turmel M."/>
        </authorList>
    </citation>
    <scope>NUCLEOTIDE SEQUENCE [LARGE SCALE GENOMIC DNA]</scope>
    <source>
        <strain evidence="4 5">RCC1871</strain>
    </source>
</reference>
<proteinExistence type="predicted"/>
<evidence type="ECO:0000313" key="3">
    <source>
        <dbReference type="EMBL" id="CAE0190611.1"/>
    </source>
</evidence>
<dbReference type="AlphaFoldDB" id="A0A7S3FPP7"/>
<dbReference type="EMBL" id="HBHZ01004772">
    <property type="protein sequence ID" value="CAE0190611.1"/>
    <property type="molecule type" value="Transcribed_RNA"/>
</dbReference>
<name>A0A7S3FPP7_9CHLO</name>
<keyword evidence="1" id="KW-0812">Transmembrane</keyword>
<evidence type="ECO:0000313" key="5">
    <source>
        <dbReference type="Proteomes" id="UP001472866"/>
    </source>
</evidence>
<accession>A0A7S3FPP7</accession>